<comment type="caution">
    <text evidence="2">The sequence shown here is derived from an EMBL/GenBank/DDBJ whole genome shotgun (WGS) entry which is preliminary data.</text>
</comment>
<keyword evidence="1" id="KW-0472">Membrane</keyword>
<gene>
    <name evidence="2" type="ORF">EL18_03140</name>
</gene>
<protein>
    <recommendedName>
        <fullName evidence="4">Phage holin family protein</fullName>
    </recommendedName>
</protein>
<dbReference type="RefSeq" id="WP_051914348.1">
    <property type="nucleotide sequence ID" value="NZ_JMQM01000002.1"/>
</dbReference>
<dbReference type="eggNOG" id="ENOG502ZRA4">
    <property type="taxonomic scope" value="Bacteria"/>
</dbReference>
<evidence type="ECO:0000256" key="1">
    <source>
        <dbReference type="SAM" id="Phobius"/>
    </source>
</evidence>
<reference evidence="2 3" key="1">
    <citation type="submission" date="2014-05" db="EMBL/GenBank/DDBJ databases">
        <title>Draft Genome Sequence of Nitratireductor basaltis Strain UMTGB225, A Marine Bacterium Isolated from Green Barrel Tunicate.</title>
        <authorList>
            <person name="Gan H.Y."/>
        </authorList>
    </citation>
    <scope>NUCLEOTIDE SEQUENCE [LARGE SCALE GENOMIC DNA]</scope>
    <source>
        <strain evidence="2 3">UMTGB225</strain>
    </source>
</reference>
<dbReference type="Proteomes" id="UP000053675">
    <property type="component" value="Unassembled WGS sequence"/>
</dbReference>
<name>A0A084U7E9_9HYPH</name>
<feature type="transmembrane region" description="Helical" evidence="1">
    <location>
        <begin position="26"/>
        <end position="49"/>
    </location>
</feature>
<keyword evidence="1" id="KW-1133">Transmembrane helix</keyword>
<dbReference type="AlphaFoldDB" id="A0A084U7E9"/>
<keyword evidence="3" id="KW-1185">Reference proteome</keyword>
<keyword evidence="1" id="KW-0812">Transmembrane</keyword>
<feature type="transmembrane region" description="Helical" evidence="1">
    <location>
        <begin position="93"/>
        <end position="112"/>
    </location>
</feature>
<accession>A0A084U7E9</accession>
<sequence length="146" mass="16005">MLARLLTLLTTGEVSILKRRIMVSSIAYGLAGIFAIFGLVFLVMAGFMWTAEQIGPMAAAIYFGIGFFALVVVTLIVLRIASAMMRRAQRRKLAADRNMVAGASAMAMLPTLMSKKGGFSAALVTMAGFAGYMAWREYERRSHNRR</sequence>
<dbReference type="STRING" id="472175.EL18_03140"/>
<dbReference type="OrthoDB" id="8098681at2"/>
<feature type="transmembrane region" description="Helical" evidence="1">
    <location>
        <begin position="61"/>
        <end position="81"/>
    </location>
</feature>
<organism evidence="2 3">
    <name type="scientific">Nitratireductor basaltis</name>
    <dbReference type="NCBI Taxonomy" id="472175"/>
    <lineage>
        <taxon>Bacteria</taxon>
        <taxon>Pseudomonadati</taxon>
        <taxon>Pseudomonadota</taxon>
        <taxon>Alphaproteobacteria</taxon>
        <taxon>Hyphomicrobiales</taxon>
        <taxon>Phyllobacteriaceae</taxon>
        <taxon>Nitratireductor</taxon>
    </lineage>
</organism>
<evidence type="ECO:0000313" key="3">
    <source>
        <dbReference type="Proteomes" id="UP000053675"/>
    </source>
</evidence>
<dbReference type="PATRIC" id="fig|472175.3.peg.3136"/>
<dbReference type="EMBL" id="JMQM01000002">
    <property type="protein sequence ID" value="KFB08885.1"/>
    <property type="molecule type" value="Genomic_DNA"/>
</dbReference>
<evidence type="ECO:0000313" key="2">
    <source>
        <dbReference type="EMBL" id="KFB08885.1"/>
    </source>
</evidence>
<feature type="transmembrane region" description="Helical" evidence="1">
    <location>
        <begin position="118"/>
        <end position="135"/>
    </location>
</feature>
<proteinExistence type="predicted"/>
<evidence type="ECO:0008006" key="4">
    <source>
        <dbReference type="Google" id="ProtNLM"/>
    </source>
</evidence>